<gene>
    <name evidence="8" type="ORF">SAMN04515671_0589</name>
</gene>
<keyword evidence="1 6" id="KW-0489">Methyltransferase</keyword>
<keyword evidence="9" id="KW-1185">Reference proteome</keyword>
<dbReference type="Pfam" id="PF02574">
    <property type="entry name" value="S-methyl_trans"/>
    <property type="match status" value="1"/>
</dbReference>
<feature type="binding site" evidence="6">
    <location>
        <position position="282"/>
    </location>
    <ligand>
        <name>Zn(2+)</name>
        <dbReference type="ChEBI" id="CHEBI:29105"/>
    </ligand>
</feature>
<keyword evidence="3 5" id="KW-0479">Metal-binding</keyword>
<feature type="binding site" evidence="6">
    <location>
        <position position="281"/>
    </location>
    <ligand>
        <name>Zn(2+)</name>
        <dbReference type="ChEBI" id="CHEBI:29105"/>
    </ligand>
</feature>
<dbReference type="GO" id="GO:0009086">
    <property type="term" value="P:methionine biosynthetic process"/>
    <property type="evidence" value="ECO:0007669"/>
    <property type="project" value="InterPro"/>
</dbReference>
<sequence>MTTLPQAVAAGPVVLDGGLATLLEARGNDLTSDLWSARLLLDDPDEIVAAHREYFQAGAQVAITGSYQASYEGFARLGLSRAESEAALLASVACAVRARDQFDDGSPRWVAASIGPYGAVLADGSEYRGDYGRTATELYEWHRPRFEVLARSGADVLAFETVPAMVEVEAIVRLLDGTGLRAWISLTAEDGRTRAGEPIEDAFALAASIPEVFAVGVNCCPAPQVAGLAAAASATGKSVVVYPNSGEVWDGVTRSWSGDPTFTATEVESWTAAGASLIGGCCRVGPAQISALASALRN</sequence>
<dbReference type="GO" id="GO:0033528">
    <property type="term" value="P:S-methylmethionine cycle"/>
    <property type="evidence" value="ECO:0007669"/>
    <property type="project" value="TreeGrafter"/>
</dbReference>
<name>A0A1H0INT8_9ACTN</name>
<dbReference type="STRING" id="1090615.SAMN04515671_0589"/>
<dbReference type="AlphaFoldDB" id="A0A1H0INT8"/>
<feature type="domain" description="Hcy-binding" evidence="7">
    <location>
        <begin position="1"/>
        <end position="296"/>
    </location>
</feature>
<evidence type="ECO:0000256" key="4">
    <source>
        <dbReference type="ARBA" id="ARBA00022833"/>
    </source>
</evidence>
<dbReference type="PROSITE" id="PS50970">
    <property type="entry name" value="HCY"/>
    <property type="match status" value="1"/>
</dbReference>
<dbReference type="GO" id="GO:0032259">
    <property type="term" value="P:methylation"/>
    <property type="evidence" value="ECO:0007669"/>
    <property type="project" value="UniProtKB-KW"/>
</dbReference>
<dbReference type="GO" id="GO:0008898">
    <property type="term" value="F:S-adenosylmethionine-homocysteine S-methyltransferase activity"/>
    <property type="evidence" value="ECO:0007669"/>
    <property type="project" value="TreeGrafter"/>
</dbReference>
<evidence type="ECO:0000313" key="9">
    <source>
        <dbReference type="Proteomes" id="UP000198741"/>
    </source>
</evidence>
<dbReference type="InterPro" id="IPR017226">
    <property type="entry name" value="BHMT-like"/>
</dbReference>
<keyword evidence="2 6" id="KW-0808">Transferase</keyword>
<reference evidence="8 9" key="1">
    <citation type="submission" date="2016-10" db="EMBL/GenBank/DDBJ databases">
        <authorList>
            <person name="de Groot N.N."/>
        </authorList>
    </citation>
    <scope>NUCLEOTIDE SEQUENCE [LARGE SCALE GENOMIC DNA]</scope>
    <source>
        <strain evidence="9">P4-7,KCTC 19426,CECT 7604</strain>
    </source>
</reference>
<dbReference type="PANTHER" id="PTHR46015">
    <property type="entry name" value="ZGC:172121"/>
    <property type="match status" value="1"/>
</dbReference>
<accession>A0A1H0INT8</accession>
<feature type="binding site" evidence="5 6">
    <location>
        <position position="219"/>
    </location>
    <ligand>
        <name>Zn(2+)</name>
        <dbReference type="ChEBI" id="CHEBI:29105"/>
    </ligand>
</feature>
<proteinExistence type="predicted"/>
<dbReference type="Gene3D" id="3.20.20.330">
    <property type="entry name" value="Homocysteine-binding-like domain"/>
    <property type="match status" value="1"/>
</dbReference>
<dbReference type="Proteomes" id="UP000198741">
    <property type="component" value="Chromosome I"/>
</dbReference>
<dbReference type="GO" id="GO:0008270">
    <property type="term" value="F:zinc ion binding"/>
    <property type="evidence" value="ECO:0007669"/>
    <property type="project" value="InterPro"/>
</dbReference>
<dbReference type="RefSeq" id="WP_090474526.1">
    <property type="nucleotide sequence ID" value="NZ_LT629710.1"/>
</dbReference>
<dbReference type="OrthoDB" id="9803687at2"/>
<dbReference type="InterPro" id="IPR051486">
    <property type="entry name" value="Hcy_S-methyltransferase"/>
</dbReference>
<dbReference type="InterPro" id="IPR036589">
    <property type="entry name" value="HCY_dom_sf"/>
</dbReference>
<evidence type="ECO:0000313" key="8">
    <source>
        <dbReference type="EMBL" id="SDO33174.1"/>
    </source>
</evidence>
<evidence type="ECO:0000256" key="1">
    <source>
        <dbReference type="ARBA" id="ARBA00022603"/>
    </source>
</evidence>
<dbReference type="PANTHER" id="PTHR46015:SF1">
    <property type="entry name" value="HOMOCYSTEINE S-METHYLTRANSFERASE-LIKE ISOFORM 1"/>
    <property type="match status" value="1"/>
</dbReference>
<dbReference type="NCBIfam" id="NF007020">
    <property type="entry name" value="PRK09485.1"/>
    <property type="match status" value="1"/>
</dbReference>
<evidence type="ECO:0000256" key="6">
    <source>
        <dbReference type="PROSITE-ProRule" id="PRU00333"/>
    </source>
</evidence>
<evidence type="ECO:0000256" key="5">
    <source>
        <dbReference type="PIRSR" id="PIRSR037505-2"/>
    </source>
</evidence>
<organism evidence="8 9">
    <name type="scientific">Nakamurella panacisegetis</name>
    <dbReference type="NCBI Taxonomy" id="1090615"/>
    <lineage>
        <taxon>Bacteria</taxon>
        <taxon>Bacillati</taxon>
        <taxon>Actinomycetota</taxon>
        <taxon>Actinomycetes</taxon>
        <taxon>Nakamurellales</taxon>
        <taxon>Nakamurellaceae</taxon>
        <taxon>Nakamurella</taxon>
    </lineage>
</organism>
<evidence type="ECO:0000256" key="2">
    <source>
        <dbReference type="ARBA" id="ARBA00022679"/>
    </source>
</evidence>
<evidence type="ECO:0000259" key="7">
    <source>
        <dbReference type="PROSITE" id="PS50970"/>
    </source>
</evidence>
<comment type="cofactor">
    <cofactor evidence="5">
        <name>Zn(2+)</name>
        <dbReference type="ChEBI" id="CHEBI:29105"/>
    </cofactor>
    <text evidence="5">Binds 1 zinc ion per subunit.</text>
</comment>
<protein>
    <submittedName>
        <fullName evidence="8">Homocysteine S-methyltransferase</fullName>
    </submittedName>
</protein>
<dbReference type="SUPFAM" id="SSF82282">
    <property type="entry name" value="Homocysteine S-methyltransferase"/>
    <property type="match status" value="1"/>
</dbReference>
<dbReference type="InterPro" id="IPR003726">
    <property type="entry name" value="HCY_dom"/>
</dbReference>
<dbReference type="EMBL" id="LT629710">
    <property type="protein sequence ID" value="SDO33174.1"/>
    <property type="molecule type" value="Genomic_DNA"/>
</dbReference>
<evidence type="ECO:0000256" key="3">
    <source>
        <dbReference type="ARBA" id="ARBA00022723"/>
    </source>
</evidence>
<dbReference type="PIRSF" id="PIRSF037505">
    <property type="entry name" value="Betaine_HMT"/>
    <property type="match status" value="1"/>
</dbReference>
<keyword evidence="4 5" id="KW-0862">Zinc</keyword>